<dbReference type="Pfam" id="PF00725">
    <property type="entry name" value="3HCDH"/>
    <property type="match status" value="2"/>
</dbReference>
<dbReference type="Gene3D" id="3.40.50.720">
    <property type="entry name" value="NAD(P)-binding Rossmann-like Domain"/>
    <property type="match status" value="1"/>
</dbReference>
<dbReference type="InterPro" id="IPR008927">
    <property type="entry name" value="6-PGluconate_DH-like_C_sf"/>
</dbReference>
<dbReference type="FunFam" id="3.40.50.720:FF:000009">
    <property type="entry name" value="Fatty oxidation complex, alpha subunit"/>
    <property type="match status" value="1"/>
</dbReference>
<dbReference type="PANTHER" id="PTHR23309">
    <property type="entry name" value="3-HYDROXYACYL-COA DEHYROGENASE"/>
    <property type="match status" value="1"/>
</dbReference>
<evidence type="ECO:0000313" key="8">
    <source>
        <dbReference type="Proteomes" id="UP000318050"/>
    </source>
</evidence>
<keyword evidence="4" id="KW-0511">Multifunctional enzyme</keyword>
<evidence type="ECO:0000259" key="6">
    <source>
        <dbReference type="Pfam" id="PF02737"/>
    </source>
</evidence>
<dbReference type="PANTHER" id="PTHR23309:SF51">
    <property type="entry name" value="3-HYDROXYACYL-COA DEHYDROGENASE-RELATED"/>
    <property type="match status" value="1"/>
</dbReference>
<dbReference type="Gene3D" id="1.10.1040.50">
    <property type="match status" value="1"/>
</dbReference>
<keyword evidence="1" id="KW-0560">Oxidoreductase</keyword>
<feature type="domain" description="3-hydroxyacyl-CoA dehydrogenase C-terminal" evidence="5">
    <location>
        <begin position="337"/>
        <end position="407"/>
    </location>
</feature>
<dbReference type="InterPro" id="IPR006108">
    <property type="entry name" value="3HC_DH_C"/>
</dbReference>
<name>A0A560HNG8_9PROT</name>
<protein>
    <submittedName>
        <fullName evidence="7">3-hydroxyacyl-CoA dehydrogenase</fullName>
    </submittedName>
</protein>
<gene>
    <name evidence="7" type="ORF">FBZ92_14329</name>
</gene>
<dbReference type="GO" id="GO:0016829">
    <property type="term" value="F:lyase activity"/>
    <property type="evidence" value="ECO:0007669"/>
    <property type="project" value="UniProtKB-KW"/>
</dbReference>
<dbReference type="GO" id="GO:0016616">
    <property type="term" value="F:oxidoreductase activity, acting on the CH-OH group of donors, NAD or NADP as acceptor"/>
    <property type="evidence" value="ECO:0007669"/>
    <property type="project" value="InterPro"/>
</dbReference>
<dbReference type="Pfam" id="PF02737">
    <property type="entry name" value="3HCDH_N"/>
    <property type="match status" value="1"/>
</dbReference>
<evidence type="ECO:0000313" key="7">
    <source>
        <dbReference type="EMBL" id="TWB46834.1"/>
    </source>
</evidence>
<dbReference type="SUPFAM" id="SSF51735">
    <property type="entry name" value="NAD(P)-binding Rossmann-fold domains"/>
    <property type="match status" value="1"/>
</dbReference>
<comment type="caution">
    <text evidence="7">The sequence shown here is derived from an EMBL/GenBank/DDBJ whole genome shotgun (WGS) entry which is preliminary data.</text>
</comment>
<dbReference type="GO" id="GO:0070403">
    <property type="term" value="F:NAD+ binding"/>
    <property type="evidence" value="ECO:0007669"/>
    <property type="project" value="InterPro"/>
</dbReference>
<keyword evidence="2" id="KW-0413">Isomerase</keyword>
<evidence type="ECO:0000256" key="1">
    <source>
        <dbReference type="ARBA" id="ARBA00023002"/>
    </source>
</evidence>
<dbReference type="EMBL" id="VITT01000043">
    <property type="protein sequence ID" value="TWB46834.1"/>
    <property type="molecule type" value="Genomic_DNA"/>
</dbReference>
<reference evidence="7 8" key="1">
    <citation type="submission" date="2019-06" db="EMBL/GenBank/DDBJ databases">
        <title>Genomic Encyclopedia of Type Strains, Phase IV (KMG-V): Genome sequencing to study the core and pangenomes of soil and plant-associated prokaryotes.</title>
        <authorList>
            <person name="Whitman W."/>
        </authorList>
    </citation>
    <scope>NUCLEOTIDE SEQUENCE [LARGE SCALE GENOMIC DNA]</scope>
    <source>
        <strain evidence="7 8">BR 11140</strain>
    </source>
</reference>
<proteinExistence type="predicted"/>
<evidence type="ECO:0000256" key="3">
    <source>
        <dbReference type="ARBA" id="ARBA00023239"/>
    </source>
</evidence>
<dbReference type="GO" id="GO:0006631">
    <property type="term" value="P:fatty acid metabolic process"/>
    <property type="evidence" value="ECO:0007669"/>
    <property type="project" value="InterPro"/>
</dbReference>
<dbReference type="InterPro" id="IPR036291">
    <property type="entry name" value="NAD(P)-bd_dom_sf"/>
</dbReference>
<evidence type="ECO:0000256" key="2">
    <source>
        <dbReference type="ARBA" id="ARBA00023235"/>
    </source>
</evidence>
<dbReference type="Proteomes" id="UP000318050">
    <property type="component" value="Unassembled WGS sequence"/>
</dbReference>
<feature type="domain" description="3-hydroxyacyl-CoA dehydrogenase NAD binding" evidence="6">
    <location>
        <begin position="38"/>
        <end position="214"/>
    </location>
</feature>
<dbReference type="GO" id="GO:0016853">
    <property type="term" value="F:isomerase activity"/>
    <property type="evidence" value="ECO:0007669"/>
    <property type="project" value="UniProtKB-KW"/>
</dbReference>
<dbReference type="AlphaFoldDB" id="A0A560HNG8"/>
<sequence>MLNMNRPNDVEAYIARAEADAVKIPGLENVRPRGIASAGVIGGGTMGRGIATALLCAEIPVTLIERDPATLERAIAEITSIIERNVTTRRMSADEAARAIKHLTTANEIEALEKSDLVIEAAYETMAVKQDIFSRLDRIARKGAILASNTSYLDVLEIASSTSRPQDVLGMHFFSPAHIMKLLEVVRTSATAPDALATAISVGLRIGKKPVVAGNAYGFIGNRMLAIRRHEAEAIILEGVTPDRVDQVVENFGFRMGPFRMGDLAGLDLGWTRDTSTGATVRERLCEAGRRGQKTGKGFFDYDDQRKPVVSPEAMDIIAGLAADKGIARREWSDDSILDRMVLPMIDEAAKILAEGIAARESDIDVVWLHGYNWPRHTGGPMHYARTLGLDTICARLKAMGRTPSDQLRKLLAAPQERQ</sequence>
<keyword evidence="3" id="KW-0456">Lyase</keyword>
<evidence type="ECO:0000256" key="4">
    <source>
        <dbReference type="ARBA" id="ARBA00023268"/>
    </source>
</evidence>
<accession>A0A560HNG8</accession>
<dbReference type="FunFam" id="1.10.1040.50:FF:000006">
    <property type="entry name" value="Peroxisomal bifunctional enzyme"/>
    <property type="match status" value="1"/>
</dbReference>
<dbReference type="InterPro" id="IPR006176">
    <property type="entry name" value="3-OHacyl-CoA_DH_NAD-bd"/>
</dbReference>
<evidence type="ECO:0000259" key="5">
    <source>
        <dbReference type="Pfam" id="PF00725"/>
    </source>
</evidence>
<organism evidence="7 8">
    <name type="scientific">Nitrospirillum amazonense</name>
    <dbReference type="NCBI Taxonomy" id="28077"/>
    <lineage>
        <taxon>Bacteria</taxon>
        <taxon>Pseudomonadati</taxon>
        <taxon>Pseudomonadota</taxon>
        <taxon>Alphaproteobacteria</taxon>
        <taxon>Rhodospirillales</taxon>
        <taxon>Azospirillaceae</taxon>
        <taxon>Nitrospirillum</taxon>
    </lineage>
</organism>
<feature type="domain" description="3-hydroxyacyl-CoA dehydrogenase C-terminal" evidence="5">
    <location>
        <begin position="218"/>
        <end position="302"/>
    </location>
</feature>
<dbReference type="SUPFAM" id="SSF48179">
    <property type="entry name" value="6-phosphogluconate dehydrogenase C-terminal domain-like"/>
    <property type="match status" value="2"/>
</dbReference>
<dbReference type="OrthoDB" id="9771883at2"/>